<evidence type="ECO:0000256" key="1">
    <source>
        <dbReference type="SAM" id="Phobius"/>
    </source>
</evidence>
<name>A0A1Y0HNC4_9BACT</name>
<reference evidence="3" key="1">
    <citation type="submission" date="2017-05" db="EMBL/GenBank/DDBJ databases">
        <title>Dechlorination kinetics govern the competition between two new strains of the genus Sulfurospirillum.</title>
        <authorList>
            <person name="Buttet G.F."/>
            <person name="Murray A.M."/>
            <person name="Goris T."/>
            <person name="Burion M."/>
            <person name="Lin B."/>
            <person name="Rolle M."/>
            <person name="Maillard J."/>
        </authorList>
    </citation>
    <scope>NUCLEOTIDE SEQUENCE [LARGE SCALE GENOMIC DNA]</scope>
    <source>
        <strain evidence="3">SL2-1</strain>
    </source>
</reference>
<evidence type="ECO:0000313" key="2">
    <source>
        <dbReference type="EMBL" id="ARU48703.1"/>
    </source>
</evidence>
<protein>
    <submittedName>
        <fullName evidence="2">Uncharacterized protein</fullName>
    </submittedName>
</protein>
<dbReference type="Proteomes" id="UP000196005">
    <property type="component" value="Chromosome"/>
</dbReference>
<keyword evidence="1" id="KW-0812">Transmembrane</keyword>
<gene>
    <name evidence="2" type="ORF">Sdiek1_1540</name>
</gene>
<feature type="transmembrane region" description="Helical" evidence="1">
    <location>
        <begin position="12"/>
        <end position="31"/>
    </location>
</feature>
<dbReference type="EMBL" id="CP021416">
    <property type="protein sequence ID" value="ARU48703.1"/>
    <property type="molecule type" value="Genomic_DNA"/>
</dbReference>
<sequence length="34" mass="3761">MIAILKYFPSKIIALVTVCTIALLPIHIHAAEKK</sequence>
<dbReference type="AlphaFoldDB" id="A0A1Y0HNC4"/>
<organism evidence="2 3">
    <name type="scientific">Sulfurospirillum diekertiae</name>
    <dbReference type="NCBI Taxonomy" id="1854492"/>
    <lineage>
        <taxon>Bacteria</taxon>
        <taxon>Pseudomonadati</taxon>
        <taxon>Campylobacterota</taxon>
        <taxon>Epsilonproteobacteria</taxon>
        <taxon>Campylobacterales</taxon>
        <taxon>Sulfurospirillaceae</taxon>
        <taxon>Sulfurospirillum</taxon>
    </lineage>
</organism>
<keyword evidence="1" id="KW-0472">Membrane</keyword>
<keyword evidence="3" id="KW-1185">Reference proteome</keyword>
<keyword evidence="1" id="KW-1133">Transmembrane helix</keyword>
<proteinExistence type="predicted"/>
<evidence type="ECO:0000313" key="3">
    <source>
        <dbReference type="Proteomes" id="UP000196005"/>
    </source>
</evidence>
<dbReference type="KEGG" id="suls:Sdiek1_1540"/>
<accession>A0A1Y0HNC4</accession>